<dbReference type="EMBL" id="CADCUS010000560">
    <property type="protein sequence ID" value="CAA9442214.1"/>
    <property type="molecule type" value="Genomic_DNA"/>
</dbReference>
<evidence type="ECO:0000313" key="2">
    <source>
        <dbReference type="EMBL" id="CAA9442214.1"/>
    </source>
</evidence>
<accession>A0A6J4QEZ1</accession>
<feature type="non-terminal residue" evidence="2">
    <location>
        <position position="1"/>
    </location>
</feature>
<dbReference type="AlphaFoldDB" id="A0A6J4QEZ1"/>
<feature type="region of interest" description="Disordered" evidence="1">
    <location>
        <begin position="1"/>
        <end position="68"/>
    </location>
</feature>
<feature type="compositionally biased region" description="Basic and acidic residues" evidence="1">
    <location>
        <begin position="42"/>
        <end position="68"/>
    </location>
</feature>
<gene>
    <name evidence="2" type="ORF">AVDCRST_MAG66-4422</name>
</gene>
<evidence type="ECO:0000256" key="1">
    <source>
        <dbReference type="SAM" id="MobiDB-lite"/>
    </source>
</evidence>
<organism evidence="2">
    <name type="scientific">uncultured Pseudonocardia sp</name>
    <dbReference type="NCBI Taxonomy" id="211455"/>
    <lineage>
        <taxon>Bacteria</taxon>
        <taxon>Bacillati</taxon>
        <taxon>Actinomycetota</taxon>
        <taxon>Actinomycetes</taxon>
        <taxon>Pseudonocardiales</taxon>
        <taxon>Pseudonocardiaceae</taxon>
        <taxon>Pseudonocardia</taxon>
        <taxon>environmental samples</taxon>
    </lineage>
</organism>
<proteinExistence type="predicted"/>
<feature type="non-terminal residue" evidence="2">
    <location>
        <position position="68"/>
    </location>
</feature>
<reference evidence="2" key="1">
    <citation type="submission" date="2020-02" db="EMBL/GenBank/DDBJ databases">
        <authorList>
            <person name="Meier V. D."/>
        </authorList>
    </citation>
    <scope>NUCLEOTIDE SEQUENCE</scope>
    <source>
        <strain evidence="2">AVDCRST_MAG66</strain>
    </source>
</reference>
<feature type="compositionally biased region" description="Basic and acidic residues" evidence="1">
    <location>
        <begin position="7"/>
        <end position="16"/>
    </location>
</feature>
<sequence length="68" mass="7268">AGGIDDPDGRGGERVLVRRGGGSRVDRLPQFPSAVELGRAAGSDREPVDRQPVDESGRHRDALHRLAV</sequence>
<name>A0A6J4QEZ1_9PSEU</name>
<protein>
    <submittedName>
        <fullName evidence="2">Uncharacterized protein</fullName>
    </submittedName>
</protein>